<dbReference type="Gene3D" id="3.20.20.80">
    <property type="entry name" value="Glycosidases"/>
    <property type="match status" value="1"/>
</dbReference>
<evidence type="ECO:0000313" key="8">
    <source>
        <dbReference type="Proteomes" id="UP000887578"/>
    </source>
</evidence>
<keyword evidence="4" id="KW-0732">Signal</keyword>
<dbReference type="Pfam" id="PF01120">
    <property type="entry name" value="Alpha_L_fucos"/>
    <property type="match status" value="1"/>
</dbReference>
<dbReference type="GO" id="GO:0016139">
    <property type="term" value="P:glycoside catabolic process"/>
    <property type="evidence" value="ECO:0007669"/>
    <property type="project" value="TreeGrafter"/>
</dbReference>
<dbReference type="EC" id="3.2.1.51" evidence="3"/>
<evidence type="ECO:0000256" key="6">
    <source>
        <dbReference type="ARBA" id="ARBA00023295"/>
    </source>
</evidence>
<keyword evidence="6" id="KW-0326">Glycosidase</keyword>
<dbReference type="SUPFAM" id="SSF51445">
    <property type="entry name" value="(Trans)glycosidases"/>
    <property type="match status" value="1"/>
</dbReference>
<dbReference type="SMART" id="SM00812">
    <property type="entry name" value="Alpha_L_fucos"/>
    <property type="match status" value="1"/>
</dbReference>
<evidence type="ECO:0000256" key="4">
    <source>
        <dbReference type="ARBA" id="ARBA00022729"/>
    </source>
</evidence>
<evidence type="ECO:0000256" key="1">
    <source>
        <dbReference type="ARBA" id="ARBA00004071"/>
    </source>
</evidence>
<dbReference type="GO" id="GO:0005764">
    <property type="term" value="C:lysosome"/>
    <property type="evidence" value="ECO:0007669"/>
    <property type="project" value="TreeGrafter"/>
</dbReference>
<dbReference type="InterPro" id="IPR057739">
    <property type="entry name" value="Glyco_hydro_29_N"/>
</dbReference>
<keyword evidence="5" id="KW-0378">Hydrolase</keyword>
<organism evidence="8 9">
    <name type="scientific">Panagrolaimus davidi</name>
    <dbReference type="NCBI Taxonomy" id="227884"/>
    <lineage>
        <taxon>Eukaryota</taxon>
        <taxon>Metazoa</taxon>
        <taxon>Ecdysozoa</taxon>
        <taxon>Nematoda</taxon>
        <taxon>Chromadorea</taxon>
        <taxon>Rhabditida</taxon>
        <taxon>Tylenchina</taxon>
        <taxon>Panagrolaimomorpha</taxon>
        <taxon>Panagrolaimoidea</taxon>
        <taxon>Panagrolaimidae</taxon>
        <taxon>Panagrolaimus</taxon>
    </lineage>
</organism>
<dbReference type="GO" id="GO:0006004">
    <property type="term" value="P:fucose metabolic process"/>
    <property type="evidence" value="ECO:0007669"/>
    <property type="project" value="InterPro"/>
</dbReference>
<evidence type="ECO:0000256" key="3">
    <source>
        <dbReference type="ARBA" id="ARBA00012662"/>
    </source>
</evidence>
<proteinExistence type="inferred from homology"/>
<dbReference type="AlphaFoldDB" id="A0A914QB18"/>
<dbReference type="GO" id="GO:0004560">
    <property type="term" value="F:alpha-L-fucosidase activity"/>
    <property type="evidence" value="ECO:0007669"/>
    <property type="project" value="UniProtKB-EC"/>
</dbReference>
<dbReference type="PANTHER" id="PTHR10030:SF37">
    <property type="entry name" value="ALPHA-L-FUCOSIDASE-RELATED"/>
    <property type="match status" value="1"/>
</dbReference>
<evidence type="ECO:0000313" key="9">
    <source>
        <dbReference type="WBParaSite" id="PDA_v2.g24360.t1"/>
    </source>
</evidence>
<name>A0A914QB18_9BILA</name>
<dbReference type="Proteomes" id="UP000887578">
    <property type="component" value="Unplaced"/>
</dbReference>
<dbReference type="PANTHER" id="PTHR10030">
    <property type="entry name" value="ALPHA-L-FUCOSIDASE"/>
    <property type="match status" value="1"/>
</dbReference>
<evidence type="ECO:0000256" key="2">
    <source>
        <dbReference type="ARBA" id="ARBA00007951"/>
    </source>
</evidence>
<comment type="function">
    <text evidence="1">Alpha-L-fucosidase is responsible for hydrolyzing the alpha-1,6-linked fucose joined to the reducing-end N-acetylglucosamine of the carbohydrate moieties of glycoproteins.</text>
</comment>
<accession>A0A914QB18</accession>
<evidence type="ECO:0000259" key="7">
    <source>
        <dbReference type="Pfam" id="PF01120"/>
    </source>
</evidence>
<feature type="domain" description="Glycoside hydrolase family 29 N-terminal" evidence="7">
    <location>
        <begin position="3"/>
        <end position="132"/>
    </location>
</feature>
<dbReference type="InterPro" id="IPR000933">
    <property type="entry name" value="Glyco_hydro_29"/>
</dbReference>
<keyword evidence="8" id="KW-1185">Reference proteome</keyword>
<sequence length="164" mass="19679">MQKPTWESIDSRPLPQWYDNSKFGIFCHWGVYAVTAHREAWLWWYWKATKDPEIIKYMEKHFHGQTYADFASQFTAEDFNPKEFASIVKASGAKYFVFTSKHHEGFTMWPSSTSWNWNAGDIGPKRDIVGKINFLYQLIRKNYFFKLRKNPIISWQFKIEIFKV</sequence>
<protein>
    <recommendedName>
        <fullName evidence="3">alpha-L-fucosidase</fullName>
        <ecNumber evidence="3">3.2.1.51</ecNumber>
    </recommendedName>
</protein>
<reference evidence="9" key="1">
    <citation type="submission" date="2022-11" db="UniProtKB">
        <authorList>
            <consortium name="WormBaseParasite"/>
        </authorList>
    </citation>
    <scope>IDENTIFICATION</scope>
</reference>
<dbReference type="WBParaSite" id="PDA_v2.g24360.t1">
    <property type="protein sequence ID" value="PDA_v2.g24360.t1"/>
    <property type="gene ID" value="PDA_v2.g24360"/>
</dbReference>
<evidence type="ECO:0000256" key="5">
    <source>
        <dbReference type="ARBA" id="ARBA00022801"/>
    </source>
</evidence>
<dbReference type="InterPro" id="IPR017853">
    <property type="entry name" value="GH"/>
</dbReference>
<dbReference type="PRINTS" id="PR00741">
    <property type="entry name" value="GLHYDRLASE29"/>
</dbReference>
<comment type="similarity">
    <text evidence="2">Belongs to the glycosyl hydrolase 29 family.</text>
</comment>
<dbReference type="InterPro" id="IPR016286">
    <property type="entry name" value="FUC_metazoa-typ"/>
</dbReference>